<keyword evidence="2" id="KW-1185">Reference proteome</keyword>
<name>A0A1C5A2J6_9ACTN</name>
<dbReference type="Proteomes" id="UP000183585">
    <property type="component" value="Unassembled WGS sequence"/>
</dbReference>
<organism evidence="1 2">
    <name type="scientific">Micromonospora carbonacea</name>
    <dbReference type="NCBI Taxonomy" id="47853"/>
    <lineage>
        <taxon>Bacteria</taxon>
        <taxon>Bacillati</taxon>
        <taxon>Actinomycetota</taxon>
        <taxon>Actinomycetes</taxon>
        <taxon>Micromonosporales</taxon>
        <taxon>Micromonosporaceae</taxon>
        <taxon>Micromonospora</taxon>
    </lineage>
</organism>
<accession>A0A1C5A2J6</accession>
<evidence type="ECO:0000313" key="2">
    <source>
        <dbReference type="Proteomes" id="UP000183585"/>
    </source>
</evidence>
<dbReference type="EMBL" id="FMCT01000011">
    <property type="protein sequence ID" value="SCF39443.1"/>
    <property type="molecule type" value="Genomic_DNA"/>
</dbReference>
<sequence length="89" mass="9265">MAIPIIRSLTATPDTLQPGQAAQVVMDAFDPDARTVTVQARVTDAAGSEATATTVLTVGDPLRFELTCDDPSVTIVPDPAAPGRFSVRV</sequence>
<dbReference type="AlphaFoldDB" id="A0A1C5A2J6"/>
<proteinExistence type="predicted"/>
<dbReference type="RefSeq" id="WP_074476558.1">
    <property type="nucleotide sequence ID" value="NZ_FMCT01000011.1"/>
</dbReference>
<evidence type="ECO:0000313" key="1">
    <source>
        <dbReference type="EMBL" id="SCF39443.1"/>
    </source>
</evidence>
<protein>
    <submittedName>
        <fullName evidence="1">Uncharacterized protein</fullName>
    </submittedName>
</protein>
<reference evidence="2" key="1">
    <citation type="submission" date="2016-06" db="EMBL/GenBank/DDBJ databases">
        <authorList>
            <person name="Varghese N."/>
            <person name="Submissions Spin"/>
        </authorList>
    </citation>
    <scope>NUCLEOTIDE SEQUENCE [LARGE SCALE GENOMIC DNA]</scope>
    <source>
        <strain evidence="2">DSM 43168</strain>
    </source>
</reference>
<gene>
    <name evidence="1" type="ORF">GA0070563_11122</name>
</gene>